<reference evidence="15 16" key="1">
    <citation type="submission" date="2019-06" db="EMBL/GenBank/DDBJ databases">
        <title>Sequencing the genomes of 1000 actinobacteria strains.</title>
        <authorList>
            <person name="Klenk H.-P."/>
        </authorList>
    </citation>
    <scope>NUCLEOTIDE SEQUENCE [LARGE SCALE GENOMIC DNA]</scope>
    <source>
        <strain evidence="15 16">DSM 102200</strain>
    </source>
</reference>
<evidence type="ECO:0000259" key="14">
    <source>
        <dbReference type="Pfam" id="PF16363"/>
    </source>
</evidence>
<keyword evidence="11" id="KW-0333">Golgi apparatus</keyword>
<organism evidence="15 16">
    <name type="scientific">Actinoallomurus bryophytorum</name>
    <dbReference type="NCBI Taxonomy" id="1490222"/>
    <lineage>
        <taxon>Bacteria</taxon>
        <taxon>Bacillati</taxon>
        <taxon>Actinomycetota</taxon>
        <taxon>Actinomycetes</taxon>
        <taxon>Streptosporangiales</taxon>
        <taxon>Thermomonosporaceae</taxon>
        <taxon>Actinoallomurus</taxon>
    </lineage>
</organism>
<dbReference type="GO" id="GO:0070403">
    <property type="term" value="F:NAD+ binding"/>
    <property type="evidence" value="ECO:0007669"/>
    <property type="project" value="InterPro"/>
</dbReference>
<evidence type="ECO:0000256" key="4">
    <source>
        <dbReference type="ARBA" id="ARBA00007505"/>
    </source>
</evidence>
<dbReference type="RefSeq" id="WP_141957741.1">
    <property type="nucleotide sequence ID" value="NZ_VFOZ01000001.1"/>
</dbReference>
<keyword evidence="7" id="KW-0210">Decarboxylase</keyword>
<keyword evidence="16" id="KW-1185">Reference proteome</keyword>
<dbReference type="UniPathway" id="UPA00796">
    <property type="reaction ID" value="UER00771"/>
</dbReference>
<feature type="domain" description="NAD(P)-binding" evidence="14">
    <location>
        <begin position="10"/>
        <end position="318"/>
    </location>
</feature>
<dbReference type="EC" id="4.1.1.35" evidence="5"/>
<dbReference type="PANTHER" id="PTHR43078:SF6">
    <property type="entry name" value="UDP-GLUCURONIC ACID DECARBOXYLASE 1"/>
    <property type="match status" value="1"/>
</dbReference>
<dbReference type="AlphaFoldDB" id="A0A543CPY4"/>
<dbReference type="Proteomes" id="UP000316096">
    <property type="component" value="Unassembled WGS sequence"/>
</dbReference>
<dbReference type="InterPro" id="IPR036291">
    <property type="entry name" value="NAD(P)-bd_dom_sf"/>
</dbReference>
<comment type="subcellular location">
    <subcellularLocation>
        <location evidence="2">Golgi apparatus</location>
        <location evidence="2">Golgi stack membrane</location>
        <topology evidence="2">Single-pass type II membrane protein</topology>
    </subcellularLocation>
</comment>
<dbReference type="GO" id="GO:0048040">
    <property type="term" value="F:UDP-glucuronate decarboxylase activity"/>
    <property type="evidence" value="ECO:0007669"/>
    <property type="project" value="UniProtKB-EC"/>
</dbReference>
<sequence>MADSTKTRYLVTGGAGFIGSYLVNALLARGDSVVALDNLTTGRLANLDEASKAPGFHFVHGSVLDELMVDELVHQCDVVVHMAAAVGVRLVVEQPLKSLTTNIRGSQVMIEAAHRYRRKILMTSTSEIYGKNSLGPLHETADRILGSPSIVRWAYSTAKAVDEILANCYHRERGLPTIVVRLFNTVGARQSPAYGMVIPRLVRQALRNEPLTVFGDGRQTRCFAHVLDVVEALLQLLDNDAAIGQTFNIGSSEEISIGRLAETIIAACGSGSKIELIPYDEAYGAGFEDMQRRVPDTTKLRTLTGWATRHTLADVLEDAISEARIEAAPRPDLVSS</sequence>
<keyword evidence="13" id="KW-0456">Lyase</keyword>
<keyword evidence="12" id="KW-0472">Membrane</keyword>
<keyword evidence="10" id="KW-0520">NAD</keyword>
<comment type="pathway">
    <text evidence="3">Nucleotide-sugar biosynthesis; UDP-alpha-D-xylose biosynthesis; UDP-alpha-D-xylose from UDP-alpha-D-glucuronate: step 1/1.</text>
</comment>
<dbReference type="Pfam" id="PF16363">
    <property type="entry name" value="GDP_Man_Dehyd"/>
    <property type="match status" value="1"/>
</dbReference>
<evidence type="ECO:0000256" key="13">
    <source>
        <dbReference type="ARBA" id="ARBA00023239"/>
    </source>
</evidence>
<evidence type="ECO:0000256" key="2">
    <source>
        <dbReference type="ARBA" id="ARBA00004447"/>
    </source>
</evidence>
<dbReference type="GO" id="GO:0042732">
    <property type="term" value="P:D-xylose metabolic process"/>
    <property type="evidence" value="ECO:0007669"/>
    <property type="project" value="InterPro"/>
</dbReference>
<comment type="cofactor">
    <cofactor evidence="1">
        <name>NAD(+)</name>
        <dbReference type="ChEBI" id="CHEBI:57540"/>
    </cofactor>
</comment>
<evidence type="ECO:0000313" key="16">
    <source>
        <dbReference type="Proteomes" id="UP000316096"/>
    </source>
</evidence>
<evidence type="ECO:0000256" key="11">
    <source>
        <dbReference type="ARBA" id="ARBA00023034"/>
    </source>
</evidence>
<accession>A0A543CPY4</accession>
<dbReference type="GO" id="GO:0005737">
    <property type="term" value="C:cytoplasm"/>
    <property type="evidence" value="ECO:0007669"/>
    <property type="project" value="TreeGrafter"/>
</dbReference>
<evidence type="ECO:0000256" key="3">
    <source>
        <dbReference type="ARBA" id="ARBA00005100"/>
    </source>
</evidence>
<evidence type="ECO:0000313" key="15">
    <source>
        <dbReference type="EMBL" id="TQL99154.1"/>
    </source>
</evidence>
<evidence type="ECO:0000256" key="9">
    <source>
        <dbReference type="ARBA" id="ARBA00022989"/>
    </source>
</evidence>
<evidence type="ECO:0000256" key="8">
    <source>
        <dbReference type="ARBA" id="ARBA00022968"/>
    </source>
</evidence>
<dbReference type="Gene3D" id="3.40.50.720">
    <property type="entry name" value="NAD(P)-binding Rossmann-like Domain"/>
    <property type="match status" value="1"/>
</dbReference>
<dbReference type="EMBL" id="VFOZ01000001">
    <property type="protein sequence ID" value="TQL99154.1"/>
    <property type="molecule type" value="Genomic_DNA"/>
</dbReference>
<evidence type="ECO:0000256" key="10">
    <source>
        <dbReference type="ARBA" id="ARBA00023027"/>
    </source>
</evidence>
<dbReference type="InterPro" id="IPR016040">
    <property type="entry name" value="NAD(P)-bd_dom"/>
</dbReference>
<evidence type="ECO:0000256" key="6">
    <source>
        <dbReference type="ARBA" id="ARBA00022692"/>
    </source>
</evidence>
<dbReference type="GO" id="GO:0033320">
    <property type="term" value="P:UDP-D-xylose biosynthetic process"/>
    <property type="evidence" value="ECO:0007669"/>
    <property type="project" value="UniProtKB-UniPathway"/>
</dbReference>
<dbReference type="InterPro" id="IPR044516">
    <property type="entry name" value="UXS-like"/>
</dbReference>
<evidence type="ECO:0000256" key="12">
    <source>
        <dbReference type="ARBA" id="ARBA00023136"/>
    </source>
</evidence>
<evidence type="ECO:0000256" key="5">
    <source>
        <dbReference type="ARBA" id="ARBA00012290"/>
    </source>
</evidence>
<gene>
    <name evidence="15" type="ORF">FB559_4810</name>
</gene>
<keyword evidence="6" id="KW-0812">Transmembrane</keyword>
<dbReference type="SUPFAM" id="SSF51735">
    <property type="entry name" value="NAD(P)-binding Rossmann-fold domains"/>
    <property type="match status" value="1"/>
</dbReference>
<keyword evidence="9" id="KW-1133">Transmembrane helix</keyword>
<protein>
    <recommendedName>
        <fullName evidence="5">UDP-glucuronate decarboxylase</fullName>
        <ecNumber evidence="5">4.1.1.35</ecNumber>
    </recommendedName>
</protein>
<keyword evidence="8" id="KW-0735">Signal-anchor</keyword>
<comment type="caution">
    <text evidence="15">The sequence shown here is derived from an EMBL/GenBank/DDBJ whole genome shotgun (WGS) entry which is preliminary data.</text>
</comment>
<proteinExistence type="inferred from homology"/>
<evidence type="ECO:0000256" key="1">
    <source>
        <dbReference type="ARBA" id="ARBA00001911"/>
    </source>
</evidence>
<name>A0A543CPY4_9ACTN</name>
<dbReference type="PANTHER" id="PTHR43078">
    <property type="entry name" value="UDP-GLUCURONIC ACID DECARBOXYLASE-RELATED"/>
    <property type="match status" value="1"/>
</dbReference>
<evidence type="ECO:0000256" key="7">
    <source>
        <dbReference type="ARBA" id="ARBA00022793"/>
    </source>
</evidence>
<comment type="similarity">
    <text evidence="4">Belongs to the NAD(P)-dependent epimerase/dehydratase family. UDP-glucuronic acid decarboxylase subfamily.</text>
</comment>
<dbReference type="OrthoDB" id="3505012at2"/>